<dbReference type="GO" id="GO:0036402">
    <property type="term" value="F:proteasome-activating activity"/>
    <property type="evidence" value="ECO:0007669"/>
    <property type="project" value="UniProtKB-UniRule"/>
</dbReference>
<dbReference type="PANTHER" id="PTHR48102">
    <property type="entry name" value="ATP-DEPENDENT CLP PROTEASE ATP-BINDING SUBUNIT CLPX-LIKE, MITOCHONDRIAL-RELATED"/>
    <property type="match status" value="1"/>
</dbReference>
<dbReference type="InterPro" id="IPR019489">
    <property type="entry name" value="Clp_ATPase_C"/>
</dbReference>
<dbReference type="GO" id="GO:0016887">
    <property type="term" value="F:ATP hydrolysis activity"/>
    <property type="evidence" value="ECO:0007669"/>
    <property type="project" value="InterPro"/>
</dbReference>
<dbReference type="FunFam" id="3.40.50.300:FF:000213">
    <property type="entry name" value="ATP-dependent protease ATPase subunit HslU"/>
    <property type="match status" value="1"/>
</dbReference>
<dbReference type="SMART" id="SM01086">
    <property type="entry name" value="ClpB_D2-small"/>
    <property type="match status" value="1"/>
</dbReference>
<dbReference type="Pfam" id="PF07724">
    <property type="entry name" value="AAA_2"/>
    <property type="match status" value="1"/>
</dbReference>
<dbReference type="Gene3D" id="3.40.50.300">
    <property type="entry name" value="P-loop containing nucleotide triphosphate hydrolases"/>
    <property type="match status" value="2"/>
</dbReference>
<evidence type="ECO:0000256" key="2">
    <source>
        <dbReference type="ARBA" id="ARBA00009771"/>
    </source>
</evidence>
<dbReference type="PRINTS" id="PR00300">
    <property type="entry name" value="CLPPROTEASEA"/>
</dbReference>
<evidence type="ECO:0000313" key="11">
    <source>
        <dbReference type="Proteomes" id="UP000234845"/>
    </source>
</evidence>
<evidence type="ECO:0000256" key="4">
    <source>
        <dbReference type="ARBA" id="ARBA00022741"/>
    </source>
</evidence>
<dbReference type="GO" id="GO:0009376">
    <property type="term" value="C:HslUV protease complex"/>
    <property type="evidence" value="ECO:0007669"/>
    <property type="project" value="UniProtKB-UniRule"/>
</dbReference>
<feature type="binding site" evidence="7">
    <location>
        <position position="252"/>
    </location>
    <ligand>
        <name>ATP</name>
        <dbReference type="ChEBI" id="CHEBI:30616"/>
    </ligand>
</feature>
<keyword evidence="11" id="KW-1185">Reference proteome</keyword>
<comment type="subunit">
    <text evidence="7">A double ring-shaped homohexamer of HslV is capped on each side by a ring-shaped HslU homohexamer. The assembly of the HslU/HslV complex is dependent on binding of ATP.</text>
</comment>
<dbReference type="InterPro" id="IPR001270">
    <property type="entry name" value="ClpA/B"/>
</dbReference>
<feature type="domain" description="Clp ATPase C-terminal" evidence="9">
    <location>
        <begin position="331"/>
        <end position="429"/>
    </location>
</feature>
<organism evidence="10 11">
    <name type="scientific">Kineobactrum sediminis</name>
    <dbReference type="NCBI Taxonomy" id="1905677"/>
    <lineage>
        <taxon>Bacteria</taxon>
        <taxon>Pseudomonadati</taxon>
        <taxon>Pseudomonadota</taxon>
        <taxon>Gammaproteobacteria</taxon>
        <taxon>Cellvibrionales</taxon>
        <taxon>Halieaceae</taxon>
        <taxon>Kineobactrum</taxon>
    </lineage>
</organism>
<feature type="domain" description="AAA+ ATPase" evidence="8">
    <location>
        <begin position="49"/>
        <end position="328"/>
    </location>
</feature>
<keyword evidence="6 7" id="KW-0143">Chaperone</keyword>
<dbReference type="AlphaFoldDB" id="A0A2N5Y773"/>
<evidence type="ECO:0000259" key="9">
    <source>
        <dbReference type="SMART" id="SM01086"/>
    </source>
</evidence>
<dbReference type="NCBIfam" id="TIGR00390">
    <property type="entry name" value="hslU"/>
    <property type="match status" value="1"/>
</dbReference>
<dbReference type="SUPFAM" id="SSF52540">
    <property type="entry name" value="P-loop containing nucleoside triphosphate hydrolases"/>
    <property type="match status" value="1"/>
</dbReference>
<feature type="binding site" evidence="7">
    <location>
        <position position="18"/>
    </location>
    <ligand>
        <name>ATP</name>
        <dbReference type="ChEBI" id="CHEBI:30616"/>
    </ligand>
</feature>
<dbReference type="Proteomes" id="UP000234845">
    <property type="component" value="Unassembled WGS sequence"/>
</dbReference>
<protein>
    <recommendedName>
        <fullName evidence="7">ATP-dependent protease ATPase subunit HslU</fullName>
    </recommendedName>
    <alternativeName>
        <fullName evidence="7">Unfoldase HslU</fullName>
    </alternativeName>
</protein>
<keyword evidence="5 7" id="KW-0067">ATP-binding</keyword>
<evidence type="ECO:0000256" key="6">
    <source>
        <dbReference type="ARBA" id="ARBA00023186"/>
    </source>
</evidence>
<dbReference type="Pfam" id="PF00004">
    <property type="entry name" value="AAA"/>
    <property type="match status" value="1"/>
</dbReference>
<dbReference type="FunFam" id="3.40.50.300:FF:000220">
    <property type="entry name" value="ATP-dependent protease ATPase subunit HslU"/>
    <property type="match status" value="1"/>
</dbReference>
<evidence type="ECO:0000256" key="3">
    <source>
        <dbReference type="ARBA" id="ARBA00022490"/>
    </source>
</evidence>
<dbReference type="SMART" id="SM00382">
    <property type="entry name" value="AAA"/>
    <property type="match status" value="1"/>
</dbReference>
<evidence type="ECO:0000259" key="8">
    <source>
        <dbReference type="SMART" id="SM00382"/>
    </source>
</evidence>
<dbReference type="NCBIfam" id="NF003544">
    <property type="entry name" value="PRK05201.1"/>
    <property type="match status" value="1"/>
</dbReference>
<dbReference type="OrthoDB" id="9804062at2"/>
<dbReference type="GO" id="GO:0005524">
    <property type="term" value="F:ATP binding"/>
    <property type="evidence" value="ECO:0007669"/>
    <property type="project" value="UniProtKB-UniRule"/>
</dbReference>
<comment type="function">
    <text evidence="7">ATPase subunit of a proteasome-like degradation complex; this subunit has chaperone activity. The binding of ATP and its subsequent hydrolysis by HslU are essential for unfolding of protein substrates subsequently hydrolyzed by HslV. HslU recognizes the N-terminal part of its protein substrates and unfolds these before they are guided to HslV for hydrolysis.</text>
</comment>
<sequence>MSNMTPREIVHELDKHIIGQQDAKRAVAIALRNRWRRMQLADTLRAEISPKNILMIGPTGVGKTEIARRLAKLANAPFVKVEATKFTEVGYVGRDVESIIRDLAEVAVKLYREQEMERVRFRAEEAAEERLLDILLPAARDTDDSSTSGAATRQLLRKKLREGELDSKEVEVDLSSNPGVEIMAPPGMEEMTSQLQSMFSNMSRQQQKTRRMPVKAAFRALCEEEAGKLVNDDEIKQKAIHEAEQNGIVFIDELDKVAKRSEGAGADVSREGVQRDLLPLIEGSTVTTKYGALKTDHILFIASGAFHLAKPSDLIPELQGRLPIRVELESLTAADFERILTEPDASLTEQYQALLATEGLAVEFTAEGLRRIAETAWQVNEKTENIGARRLHTVMERLLEEASFAAADAGMQHQSLTIDADYVNEQLQALSEDEDLSRFIL</sequence>
<evidence type="ECO:0000313" key="10">
    <source>
        <dbReference type="EMBL" id="PLW84243.1"/>
    </source>
</evidence>
<feature type="binding site" evidence="7">
    <location>
        <position position="389"/>
    </location>
    <ligand>
        <name>ATP</name>
        <dbReference type="ChEBI" id="CHEBI:30616"/>
    </ligand>
</feature>
<dbReference type="EMBL" id="PKLZ01000001">
    <property type="protein sequence ID" value="PLW84243.1"/>
    <property type="molecule type" value="Genomic_DNA"/>
</dbReference>
<evidence type="ECO:0000256" key="1">
    <source>
        <dbReference type="ARBA" id="ARBA00004496"/>
    </source>
</evidence>
<dbReference type="InterPro" id="IPR003959">
    <property type="entry name" value="ATPase_AAA_core"/>
</dbReference>
<dbReference type="InterPro" id="IPR027417">
    <property type="entry name" value="P-loop_NTPase"/>
</dbReference>
<dbReference type="PANTHER" id="PTHR48102:SF3">
    <property type="entry name" value="ATP-DEPENDENT PROTEASE ATPASE SUBUNIT HSLU"/>
    <property type="match status" value="1"/>
</dbReference>
<comment type="similarity">
    <text evidence="2 7">Belongs to the ClpX chaperone family. HslU subfamily.</text>
</comment>
<dbReference type="InterPro" id="IPR003593">
    <property type="entry name" value="AAA+_ATPase"/>
</dbReference>
<keyword evidence="4 7" id="KW-0547">Nucleotide-binding</keyword>
<dbReference type="InterPro" id="IPR004491">
    <property type="entry name" value="HslU"/>
</dbReference>
<dbReference type="RefSeq" id="WP_101519879.1">
    <property type="nucleotide sequence ID" value="NZ_PKLZ01000001.1"/>
</dbReference>
<keyword evidence="3 7" id="KW-0963">Cytoplasm</keyword>
<feature type="binding site" evidence="7">
    <location>
        <position position="317"/>
    </location>
    <ligand>
        <name>ATP</name>
        <dbReference type="ChEBI" id="CHEBI:30616"/>
    </ligand>
</feature>
<accession>A0A2N5Y773</accession>
<dbReference type="CDD" id="cd19498">
    <property type="entry name" value="RecA-like_HslU"/>
    <property type="match status" value="1"/>
</dbReference>
<feature type="binding site" evidence="7">
    <location>
        <begin position="60"/>
        <end position="65"/>
    </location>
    <ligand>
        <name>ATP</name>
        <dbReference type="ChEBI" id="CHEBI:30616"/>
    </ligand>
</feature>
<dbReference type="Gene3D" id="1.10.8.60">
    <property type="match status" value="1"/>
</dbReference>
<reference evidence="11" key="1">
    <citation type="submission" date="2017-11" db="EMBL/GenBank/DDBJ databases">
        <title>The draft genome sequence of Chromatocurvus sp. F02.</title>
        <authorList>
            <person name="Du Z.-J."/>
            <person name="Chang Y.-Q."/>
        </authorList>
    </citation>
    <scope>NUCLEOTIDE SEQUENCE [LARGE SCALE GENOMIC DNA]</scope>
    <source>
        <strain evidence="11">F02</strain>
    </source>
</reference>
<evidence type="ECO:0000256" key="5">
    <source>
        <dbReference type="ARBA" id="ARBA00022840"/>
    </source>
</evidence>
<name>A0A2N5Y773_9GAMM</name>
<evidence type="ECO:0000256" key="7">
    <source>
        <dbReference type="HAMAP-Rule" id="MF_00249"/>
    </source>
</evidence>
<comment type="caution">
    <text evidence="10">The sequence shown here is derived from an EMBL/GenBank/DDBJ whole genome shotgun (WGS) entry which is preliminary data.</text>
</comment>
<dbReference type="GO" id="GO:0043335">
    <property type="term" value="P:protein unfolding"/>
    <property type="evidence" value="ECO:0007669"/>
    <property type="project" value="UniProtKB-UniRule"/>
</dbReference>
<dbReference type="GO" id="GO:0008233">
    <property type="term" value="F:peptidase activity"/>
    <property type="evidence" value="ECO:0007669"/>
    <property type="project" value="InterPro"/>
</dbReference>
<proteinExistence type="inferred from homology"/>
<gene>
    <name evidence="7 10" type="primary">hslU</name>
    <name evidence="10" type="ORF">CWI75_02565</name>
</gene>
<dbReference type="HAMAP" id="MF_00249">
    <property type="entry name" value="HslU"/>
    <property type="match status" value="1"/>
</dbReference>
<comment type="subcellular location">
    <subcellularLocation>
        <location evidence="1 7">Cytoplasm</location>
    </subcellularLocation>
</comment>
<dbReference type="InterPro" id="IPR050052">
    <property type="entry name" value="ATP-dep_Clp_protease_ClpX"/>
</dbReference>